<evidence type="ECO:0000256" key="5">
    <source>
        <dbReference type="ARBA" id="ARBA00023136"/>
    </source>
</evidence>
<evidence type="ECO:0000259" key="7">
    <source>
        <dbReference type="Pfam" id="PF00482"/>
    </source>
</evidence>
<dbReference type="PANTHER" id="PTHR35007">
    <property type="entry name" value="INTEGRAL MEMBRANE PROTEIN-RELATED"/>
    <property type="match status" value="1"/>
</dbReference>
<dbReference type="InterPro" id="IPR042094">
    <property type="entry name" value="T2SS_GspF_sf"/>
</dbReference>
<evidence type="ECO:0000256" key="2">
    <source>
        <dbReference type="ARBA" id="ARBA00022475"/>
    </source>
</evidence>
<evidence type="ECO:0000256" key="1">
    <source>
        <dbReference type="ARBA" id="ARBA00004651"/>
    </source>
</evidence>
<feature type="transmembrane region" description="Helical" evidence="6">
    <location>
        <begin position="97"/>
        <end position="113"/>
    </location>
</feature>
<sequence>MSYIILTAAAGALCWVALTLFQNLAKKKTDPLPDKDGHKLKWKPSLAYRKTKGDDTAASTLTRYDEYSLSLTERCICIVIGSLVLGIIGYIFYKNAIAAMVLGCGGLYSPVIWRKQMIRKRQAQLQLQFKQALSSLSSALGAGKSVESAFKEALTDLRLLYPDSNAFIVKELETVNRRIENGETVEAALKDWSDRAKVEDIQQFADVFVTCKRTGGNLVQVIRRTAAIIQEKLDIQQDIQVMMAQKRFESKVLTFAPLVVIALLNFSSPDYMEPLYQGTGLLIMTTALLILIGCYAITKWIMDVKV</sequence>
<name>A0ABW3UJB9_9BACL</name>
<feature type="transmembrane region" description="Helical" evidence="6">
    <location>
        <begin position="252"/>
        <end position="269"/>
    </location>
</feature>
<dbReference type="Pfam" id="PF00482">
    <property type="entry name" value="T2SSF"/>
    <property type="match status" value="1"/>
</dbReference>
<organism evidence="8 9">
    <name type="scientific">Paenibacillus vulneris</name>
    <dbReference type="NCBI Taxonomy" id="1133364"/>
    <lineage>
        <taxon>Bacteria</taxon>
        <taxon>Bacillati</taxon>
        <taxon>Bacillota</taxon>
        <taxon>Bacilli</taxon>
        <taxon>Bacillales</taxon>
        <taxon>Paenibacillaceae</taxon>
        <taxon>Paenibacillus</taxon>
    </lineage>
</organism>
<proteinExistence type="predicted"/>
<keyword evidence="4 6" id="KW-1133">Transmembrane helix</keyword>
<evidence type="ECO:0000313" key="9">
    <source>
        <dbReference type="Proteomes" id="UP001597180"/>
    </source>
</evidence>
<keyword evidence="2" id="KW-1003">Cell membrane</keyword>
<feature type="transmembrane region" description="Helical" evidence="6">
    <location>
        <begin position="6"/>
        <end position="25"/>
    </location>
</feature>
<comment type="subcellular location">
    <subcellularLocation>
        <location evidence="1">Cell membrane</location>
        <topology evidence="1">Multi-pass membrane protein</topology>
    </subcellularLocation>
</comment>
<protein>
    <submittedName>
        <fullName evidence="8">Type II secretion system F family protein</fullName>
    </submittedName>
</protein>
<dbReference type="InterPro" id="IPR018076">
    <property type="entry name" value="T2SS_GspF_dom"/>
</dbReference>
<dbReference type="RefSeq" id="WP_345594777.1">
    <property type="nucleotide sequence ID" value="NZ_BAABJG010000055.1"/>
</dbReference>
<evidence type="ECO:0000313" key="8">
    <source>
        <dbReference type="EMBL" id="MFD1219690.1"/>
    </source>
</evidence>
<dbReference type="PANTHER" id="PTHR35007:SF1">
    <property type="entry name" value="PILUS ASSEMBLY PROTEIN"/>
    <property type="match status" value="1"/>
</dbReference>
<dbReference type="Gene3D" id="1.20.81.30">
    <property type="entry name" value="Type II secretion system (T2SS), domain F"/>
    <property type="match status" value="1"/>
</dbReference>
<feature type="domain" description="Type II secretion system protein GspF" evidence="7">
    <location>
        <begin position="133"/>
        <end position="263"/>
    </location>
</feature>
<keyword evidence="3 6" id="KW-0812">Transmembrane</keyword>
<reference evidence="9" key="1">
    <citation type="journal article" date="2019" name="Int. J. Syst. Evol. Microbiol.">
        <title>The Global Catalogue of Microorganisms (GCM) 10K type strain sequencing project: providing services to taxonomists for standard genome sequencing and annotation.</title>
        <authorList>
            <consortium name="The Broad Institute Genomics Platform"/>
            <consortium name="The Broad Institute Genome Sequencing Center for Infectious Disease"/>
            <person name="Wu L."/>
            <person name="Ma J."/>
        </authorList>
    </citation>
    <scope>NUCLEOTIDE SEQUENCE [LARGE SCALE GENOMIC DNA]</scope>
    <source>
        <strain evidence="9">CCUG 53270</strain>
    </source>
</reference>
<dbReference type="EMBL" id="JBHTLU010000012">
    <property type="protein sequence ID" value="MFD1219690.1"/>
    <property type="molecule type" value="Genomic_DNA"/>
</dbReference>
<evidence type="ECO:0000256" key="6">
    <source>
        <dbReference type="SAM" id="Phobius"/>
    </source>
</evidence>
<comment type="caution">
    <text evidence="8">The sequence shown here is derived from an EMBL/GenBank/DDBJ whole genome shotgun (WGS) entry which is preliminary data.</text>
</comment>
<accession>A0ABW3UJB9</accession>
<feature type="transmembrane region" description="Helical" evidence="6">
    <location>
        <begin position="71"/>
        <end position="91"/>
    </location>
</feature>
<gene>
    <name evidence="8" type="ORF">ACFQ4B_06145</name>
</gene>
<keyword evidence="5 6" id="KW-0472">Membrane</keyword>
<evidence type="ECO:0000256" key="3">
    <source>
        <dbReference type="ARBA" id="ARBA00022692"/>
    </source>
</evidence>
<dbReference type="Proteomes" id="UP001597180">
    <property type="component" value="Unassembled WGS sequence"/>
</dbReference>
<feature type="transmembrane region" description="Helical" evidence="6">
    <location>
        <begin position="275"/>
        <end position="297"/>
    </location>
</feature>
<keyword evidence="9" id="KW-1185">Reference proteome</keyword>
<evidence type="ECO:0000256" key="4">
    <source>
        <dbReference type="ARBA" id="ARBA00022989"/>
    </source>
</evidence>